<dbReference type="Proteomes" id="UP001144323">
    <property type="component" value="Unassembled WGS sequence"/>
</dbReference>
<reference evidence="1" key="1">
    <citation type="journal article" date="2023" name="Int. J. Syst. Evol. Microbiol.">
        <title>Methylocystis iwaonis sp. nov., a type II methane-oxidizing bacterium from surface soil of a rice paddy field in Japan, and emended description of the genus Methylocystis (ex Whittenbury et al. 1970) Bowman et al. 1993.</title>
        <authorList>
            <person name="Kaise H."/>
            <person name="Sawadogo J.B."/>
            <person name="Alam M.S."/>
            <person name="Ueno C."/>
            <person name="Dianou D."/>
            <person name="Shinjo R."/>
            <person name="Asakawa S."/>
        </authorList>
    </citation>
    <scope>NUCLEOTIDE SEQUENCE</scope>
    <source>
        <strain evidence="1">LMG27198</strain>
    </source>
</reference>
<accession>A0A9W6LTA2</accession>
<sequence length="70" mass="7357">MQNINEIADVLARARLLELALLGAPGSGMDVTEGAFHDAIVQGAQDVVRGLEQLAAASERPCGTKNLQEL</sequence>
<proteinExistence type="predicted"/>
<comment type="caution">
    <text evidence="1">The sequence shown here is derived from an EMBL/GenBank/DDBJ whole genome shotgun (WGS) entry which is preliminary data.</text>
</comment>
<evidence type="ECO:0000313" key="1">
    <source>
        <dbReference type="EMBL" id="GLI94312.1"/>
    </source>
</evidence>
<protein>
    <submittedName>
        <fullName evidence="1">Uncharacterized protein</fullName>
    </submittedName>
</protein>
<dbReference type="AlphaFoldDB" id="A0A9W6LTA2"/>
<evidence type="ECO:0000313" key="2">
    <source>
        <dbReference type="Proteomes" id="UP001144323"/>
    </source>
</evidence>
<dbReference type="EMBL" id="BSEC01000001">
    <property type="protein sequence ID" value="GLI94312.1"/>
    <property type="molecule type" value="Genomic_DNA"/>
</dbReference>
<name>A0A9W6LTA2_9HYPH</name>
<organism evidence="1 2">
    <name type="scientific">Methylocystis echinoides</name>
    <dbReference type="NCBI Taxonomy" id="29468"/>
    <lineage>
        <taxon>Bacteria</taxon>
        <taxon>Pseudomonadati</taxon>
        <taxon>Pseudomonadota</taxon>
        <taxon>Alphaproteobacteria</taxon>
        <taxon>Hyphomicrobiales</taxon>
        <taxon>Methylocystaceae</taxon>
        <taxon>Methylocystis</taxon>
    </lineage>
</organism>
<keyword evidence="2" id="KW-1185">Reference proteome</keyword>
<gene>
    <name evidence="1" type="ORF">LMG27198_33040</name>
</gene>
<dbReference type="RefSeq" id="WP_281804314.1">
    <property type="nucleotide sequence ID" value="NZ_BSEC01000001.1"/>
</dbReference>